<dbReference type="Pfam" id="PF02643">
    <property type="entry name" value="DUF192"/>
    <property type="match status" value="1"/>
</dbReference>
<dbReference type="Proteomes" id="UP000217676">
    <property type="component" value="Chromosome"/>
</dbReference>
<dbReference type="Gene3D" id="2.60.120.1140">
    <property type="entry name" value="Protein of unknown function DUF192"/>
    <property type="match status" value="1"/>
</dbReference>
<dbReference type="EMBL" id="AP017424">
    <property type="protein sequence ID" value="BAU85758.1"/>
    <property type="molecule type" value="Genomic_DNA"/>
</dbReference>
<dbReference type="KEGG" id="slau:SLA_4874"/>
<gene>
    <name evidence="1" type="ORF">SLA_4874</name>
</gene>
<protein>
    <recommendedName>
        <fullName evidence="3">DUF192 domain-containing protein</fullName>
    </recommendedName>
</protein>
<dbReference type="InterPro" id="IPR038695">
    <property type="entry name" value="Saro_0823-like_sf"/>
</dbReference>
<organism evidence="1 2">
    <name type="scientific">Streptomyces laurentii</name>
    <dbReference type="NCBI Taxonomy" id="39478"/>
    <lineage>
        <taxon>Bacteria</taxon>
        <taxon>Bacillati</taxon>
        <taxon>Actinomycetota</taxon>
        <taxon>Actinomycetes</taxon>
        <taxon>Kitasatosporales</taxon>
        <taxon>Streptomycetaceae</taxon>
        <taxon>Streptomyces</taxon>
    </lineage>
</organism>
<sequence>MGRTWRDGSGRLETPGGAVPLEIAASYRARRRGLLGRDGIDGALLITPTNSIHTFGMRFTLDVAYLDRSLTVLDVVTMRPGRLGMVRWRGRHVLEAAGGTMAGWGLRPGVTVGVNLTGDIAGDVTGAPSRGA</sequence>
<keyword evidence="2" id="KW-1185">Reference proteome</keyword>
<dbReference type="InterPro" id="IPR003795">
    <property type="entry name" value="DUF192"/>
</dbReference>
<dbReference type="AlphaFoldDB" id="A0A169NXG7"/>
<name>A0A169NXG7_STRLU</name>
<accession>A0A169NXG7</accession>
<evidence type="ECO:0000313" key="2">
    <source>
        <dbReference type="Proteomes" id="UP000217676"/>
    </source>
</evidence>
<evidence type="ECO:0000313" key="1">
    <source>
        <dbReference type="EMBL" id="BAU85758.1"/>
    </source>
</evidence>
<reference evidence="1 2" key="1">
    <citation type="journal article" date="2016" name="Genome Announc.">
        <title>Complete Genome Sequence of Thiostrepton-Producing Streptomyces laurentii ATCC 31255.</title>
        <authorList>
            <person name="Doi K."/>
            <person name="Fujino Y."/>
            <person name="Nagayoshi Y."/>
            <person name="Ohshima T."/>
            <person name="Ogata S."/>
        </authorList>
    </citation>
    <scope>NUCLEOTIDE SEQUENCE [LARGE SCALE GENOMIC DNA]</scope>
    <source>
        <strain evidence="1 2">ATCC 31255</strain>
    </source>
</reference>
<evidence type="ECO:0008006" key="3">
    <source>
        <dbReference type="Google" id="ProtNLM"/>
    </source>
</evidence>
<proteinExistence type="predicted"/>